<organism evidence="2 3">
    <name type="scientific">Macaca mulatta</name>
    <name type="common">Rhesus macaque</name>
    <dbReference type="NCBI Taxonomy" id="9544"/>
    <lineage>
        <taxon>Eukaryota</taxon>
        <taxon>Metazoa</taxon>
        <taxon>Chordata</taxon>
        <taxon>Craniata</taxon>
        <taxon>Vertebrata</taxon>
        <taxon>Euteleostomi</taxon>
        <taxon>Mammalia</taxon>
        <taxon>Eutheria</taxon>
        <taxon>Euarchontoglires</taxon>
        <taxon>Primates</taxon>
        <taxon>Haplorrhini</taxon>
        <taxon>Catarrhini</taxon>
        <taxon>Cercopithecidae</taxon>
        <taxon>Cercopithecinae</taxon>
        <taxon>Macaca</taxon>
    </lineage>
</organism>
<evidence type="ECO:0000313" key="2">
    <source>
        <dbReference type="Ensembl" id="ENSMMUP00000078413.1"/>
    </source>
</evidence>
<feature type="transmembrane region" description="Helical" evidence="1">
    <location>
        <begin position="34"/>
        <end position="62"/>
    </location>
</feature>
<keyword evidence="1" id="KW-0472">Membrane</keyword>
<reference evidence="3" key="1">
    <citation type="journal article" date="2007" name="Science">
        <title>Evolutionary and biomedical insights from the rhesus macaque genome.</title>
        <authorList>
            <person name="Gibbs R.A."/>
            <person name="Rogers J."/>
            <person name="Katze M.G."/>
            <person name="Bumgarner R."/>
            <person name="Weinstock G.M."/>
            <person name="Mardis E.R."/>
            <person name="Remington K.A."/>
            <person name="Strausberg R.L."/>
            <person name="Venter J.C."/>
            <person name="Wilson R.K."/>
            <person name="Batzer M.A."/>
            <person name="Bustamante C.D."/>
            <person name="Eichler E.E."/>
            <person name="Hahn M.W."/>
            <person name="Hardison R.C."/>
            <person name="Makova K.D."/>
            <person name="Miller W."/>
            <person name="Milosavljevic A."/>
            <person name="Palermo R.E."/>
            <person name="Siepel A."/>
            <person name="Sikela J.M."/>
            <person name="Attaway T."/>
            <person name="Bell S."/>
            <person name="Bernard K.E."/>
            <person name="Buhay C.J."/>
            <person name="Chandrabose M.N."/>
            <person name="Dao M."/>
            <person name="Davis C."/>
            <person name="Delehaunty K.D."/>
            <person name="Ding Y."/>
            <person name="Dinh H.H."/>
            <person name="Dugan-Rocha S."/>
            <person name="Fulton L.A."/>
            <person name="Gabisi R.A."/>
            <person name="Garner T.T."/>
            <person name="Godfrey J."/>
            <person name="Hawes A.C."/>
            <person name="Hernandez J."/>
            <person name="Hines S."/>
            <person name="Holder M."/>
            <person name="Hume J."/>
            <person name="Jhangiani S.N."/>
            <person name="Joshi V."/>
            <person name="Khan Z.M."/>
            <person name="Kirkness E.F."/>
            <person name="Cree A."/>
            <person name="Fowler R.G."/>
            <person name="Lee S."/>
            <person name="Lewis L.R."/>
            <person name="Li Z."/>
            <person name="Liu Y.-S."/>
            <person name="Moore S.M."/>
            <person name="Muzny D."/>
            <person name="Nazareth L.V."/>
            <person name="Ngo D.N."/>
            <person name="Okwuonu G.O."/>
            <person name="Pai G."/>
            <person name="Parker D."/>
            <person name="Paul H.A."/>
            <person name="Pfannkoch C."/>
            <person name="Pohl C.S."/>
            <person name="Rogers Y.-H.C."/>
            <person name="Ruiz S.J."/>
            <person name="Sabo A."/>
            <person name="Santibanez J."/>
            <person name="Schneider B.W."/>
            <person name="Smith S.M."/>
            <person name="Sodergren E."/>
            <person name="Svatek A.F."/>
            <person name="Utterback T.R."/>
            <person name="Vattathil S."/>
            <person name="Warren W."/>
            <person name="White C.S."/>
            <person name="Chinwalla A.T."/>
            <person name="Feng Y."/>
            <person name="Halpern A.L."/>
            <person name="Hillier L.W."/>
            <person name="Huang X."/>
            <person name="Minx P."/>
            <person name="Nelson J.O."/>
            <person name="Pepin K.H."/>
            <person name="Qin X."/>
            <person name="Sutton G.G."/>
            <person name="Venter E."/>
            <person name="Walenz B.P."/>
            <person name="Wallis J.W."/>
            <person name="Worley K.C."/>
            <person name="Yang S.-P."/>
            <person name="Jones S.M."/>
            <person name="Marra M.A."/>
            <person name="Rocchi M."/>
            <person name="Schein J.E."/>
            <person name="Baertsch R."/>
            <person name="Clarke L."/>
            <person name="Csuros M."/>
            <person name="Glasscock J."/>
            <person name="Harris R.A."/>
            <person name="Havlak P."/>
            <person name="Jackson A.R."/>
            <person name="Jiang H."/>
            <person name="Liu Y."/>
            <person name="Messina D.N."/>
            <person name="Shen Y."/>
            <person name="Song H.X.-Z."/>
            <person name="Wylie T."/>
            <person name="Zhang L."/>
            <person name="Birney E."/>
            <person name="Han K."/>
            <person name="Konkel M.K."/>
            <person name="Lee J."/>
            <person name="Smit A.F.A."/>
            <person name="Ullmer B."/>
            <person name="Wang H."/>
            <person name="Xing J."/>
            <person name="Burhans R."/>
            <person name="Cheng Z."/>
            <person name="Karro J.E."/>
            <person name="Ma J."/>
            <person name="Raney B."/>
            <person name="She X."/>
            <person name="Cox M.J."/>
            <person name="Demuth J.P."/>
            <person name="Dumas L.J."/>
            <person name="Han S.-G."/>
            <person name="Hopkins J."/>
            <person name="Karimpour-Fard A."/>
            <person name="Kim Y.H."/>
            <person name="Pollack J.R."/>
            <person name="Vinar T."/>
            <person name="Addo-Quaye C."/>
            <person name="Degenhardt J."/>
            <person name="Denby A."/>
            <person name="Hubisz M.J."/>
            <person name="Indap A."/>
            <person name="Kosiol C."/>
            <person name="Lahn B.T."/>
            <person name="Lawson H.A."/>
            <person name="Marklein A."/>
            <person name="Nielsen R."/>
            <person name="Vallender E.J."/>
            <person name="Clark A.G."/>
            <person name="Ferguson B."/>
            <person name="Hernandez R.D."/>
            <person name="Hirani K."/>
            <person name="Kehrer-Sawatzki H."/>
            <person name="Kolb J."/>
            <person name="Patil S."/>
            <person name="Pu L.-L."/>
            <person name="Ren Y."/>
            <person name="Smith D.G."/>
            <person name="Wheeler D.A."/>
            <person name="Schenck I."/>
            <person name="Ball E.V."/>
            <person name="Chen R."/>
            <person name="Cooper D.N."/>
            <person name="Giardine B."/>
            <person name="Hsu F."/>
            <person name="Kent W.J."/>
            <person name="Lesk A."/>
            <person name="Nelson D.L."/>
            <person name="O'brien W.E."/>
            <person name="Pruefer K."/>
            <person name="Stenson P.D."/>
            <person name="Wallace J.C."/>
            <person name="Ke H."/>
            <person name="Liu X.-M."/>
            <person name="Wang P."/>
            <person name="Xiang A.P."/>
            <person name="Yang F."/>
            <person name="Barber G.P."/>
            <person name="Haussler D."/>
            <person name="Karolchik D."/>
            <person name="Kern A.D."/>
            <person name="Kuhn R.M."/>
            <person name="Smith K.E."/>
            <person name="Zwieg A.S."/>
        </authorList>
    </citation>
    <scope>NUCLEOTIDE SEQUENCE [LARGE SCALE GENOMIC DNA]</scope>
    <source>
        <strain evidence="3">17573</strain>
    </source>
</reference>
<dbReference type="AlphaFoldDB" id="A0A5F8ALZ9"/>
<evidence type="ECO:0000256" key="1">
    <source>
        <dbReference type="SAM" id="Phobius"/>
    </source>
</evidence>
<dbReference type="Proteomes" id="UP000006718">
    <property type="component" value="Chromosome 16"/>
</dbReference>
<name>A0A5F8ALZ9_MACMU</name>
<reference evidence="2" key="2">
    <citation type="submission" date="2019-01" db="EMBL/GenBank/DDBJ databases">
        <authorList>
            <person name="Graves T."/>
            <person name="Eichler E.E."/>
            <person name="Wilson R.K."/>
        </authorList>
    </citation>
    <scope>NUCLEOTIDE SEQUENCE [LARGE SCALE GENOMIC DNA]</scope>
    <source>
        <strain evidence="2">17573</strain>
    </source>
</reference>
<dbReference type="VEuPathDB" id="HostDB:ENSMMUG00000060768"/>
<keyword evidence="1" id="KW-1133">Transmembrane helix</keyword>
<evidence type="ECO:0000313" key="3">
    <source>
        <dbReference type="Proteomes" id="UP000006718"/>
    </source>
</evidence>
<sequence>DSFLRFLQLPYFLRLVVVFPDLCFPSPFQRVINILFLILNPFLCETFAAVSVFWVLFVCLFFETESHSVAQRGVQWRDLSSLQPPPPGFKRFSCFSFPSCWDYRRLPPRPANFCIFSRDGVSPCWPGWSQTPDLRRSARLGLPNCWGYRCEPLHSTFLFSFYILIDTLDRMEACNRNLVA</sequence>
<dbReference type="GeneTree" id="ENSGT00940000161627"/>
<dbReference type="Ensembl" id="ENSMMUT00000094206.1">
    <property type="protein sequence ID" value="ENSMMUP00000078413.1"/>
    <property type="gene ID" value="ENSMMUG00000060768.1"/>
</dbReference>
<reference evidence="2" key="3">
    <citation type="submission" date="2025-08" db="UniProtKB">
        <authorList>
            <consortium name="Ensembl"/>
        </authorList>
    </citation>
    <scope>IDENTIFICATION</scope>
    <source>
        <strain evidence="2">17573</strain>
    </source>
</reference>
<dbReference type="Bgee" id="ENSMMUG00000060768">
    <property type="expression patterns" value="Expressed in dorsolateral prefrontal cortex and 1 other cell type or tissue"/>
</dbReference>
<dbReference type="PANTHER" id="PTHR46254">
    <property type="entry name" value="PROTEIN GVQW1-RELATED"/>
    <property type="match status" value="1"/>
</dbReference>
<reference evidence="2" key="4">
    <citation type="submission" date="2025-09" db="UniProtKB">
        <authorList>
            <consortium name="Ensembl"/>
        </authorList>
    </citation>
    <scope>IDENTIFICATION</scope>
    <source>
        <strain evidence="2">17573</strain>
    </source>
</reference>
<proteinExistence type="predicted"/>
<keyword evidence="1" id="KW-0812">Transmembrane</keyword>
<protein>
    <submittedName>
        <fullName evidence="2">Uncharacterized protein</fullName>
    </submittedName>
</protein>
<dbReference type="PANTHER" id="PTHR46254:SF6">
    <property type="entry name" value="HIGH MOBILITY GROUP AT-HOOK 2"/>
    <property type="match status" value="1"/>
</dbReference>
<keyword evidence="3" id="KW-1185">Reference proteome</keyword>
<accession>A0A5F8ALZ9</accession>
<dbReference type="InParanoid" id="A0A5F8ALZ9"/>